<sequence>MIKVLWGVVFPMAHCVWRYLHSSRASPMRKVGDGAVLFRFGWRGLKSLHRGPKRILFGERVPRPAPAASVWAKINRARWA</sequence>
<comment type="caution">
    <text evidence="1">The sequence shown here is derived from an EMBL/GenBank/DDBJ whole genome shotgun (WGS) entry which is preliminary data.</text>
</comment>
<proteinExistence type="predicted"/>
<evidence type="ECO:0000313" key="2">
    <source>
        <dbReference type="Proteomes" id="UP000003688"/>
    </source>
</evidence>
<accession>B9XQQ0</accession>
<reference evidence="1 2" key="1">
    <citation type="journal article" date="2011" name="J. Bacteriol.">
        <title>Genome sequence of 'Pedosphaera parvula' Ellin514, an aerobic Verrucomicrobial isolate from pasture soil.</title>
        <authorList>
            <person name="Kant R."/>
            <person name="van Passel M.W."/>
            <person name="Sangwan P."/>
            <person name="Palva A."/>
            <person name="Lucas S."/>
            <person name="Copeland A."/>
            <person name="Lapidus A."/>
            <person name="Glavina Del Rio T."/>
            <person name="Dalin E."/>
            <person name="Tice H."/>
            <person name="Bruce D."/>
            <person name="Goodwin L."/>
            <person name="Pitluck S."/>
            <person name="Chertkov O."/>
            <person name="Larimer F.W."/>
            <person name="Land M.L."/>
            <person name="Hauser L."/>
            <person name="Brettin T.S."/>
            <person name="Detter J.C."/>
            <person name="Han S."/>
            <person name="de Vos W.M."/>
            <person name="Janssen P.H."/>
            <person name="Smidt H."/>
        </authorList>
    </citation>
    <scope>NUCLEOTIDE SEQUENCE [LARGE SCALE GENOMIC DNA]</scope>
    <source>
        <strain evidence="1 2">Ellin514</strain>
    </source>
</reference>
<name>B9XQQ0_PEDPL</name>
<evidence type="ECO:0000313" key="1">
    <source>
        <dbReference type="EMBL" id="EEF57832.1"/>
    </source>
</evidence>
<keyword evidence="2" id="KW-1185">Reference proteome</keyword>
<dbReference type="STRING" id="320771.Cflav_PD0814"/>
<protein>
    <submittedName>
        <fullName evidence="1">Uncharacterized protein</fullName>
    </submittedName>
</protein>
<dbReference type="AlphaFoldDB" id="B9XQQ0"/>
<dbReference type="RefSeq" id="WP_007418136.1">
    <property type="nucleotide sequence ID" value="NZ_ABOX02000056.1"/>
</dbReference>
<dbReference type="Proteomes" id="UP000003688">
    <property type="component" value="Unassembled WGS sequence"/>
</dbReference>
<gene>
    <name evidence="1" type="ORF">Cflav_PD0814</name>
</gene>
<organism evidence="1 2">
    <name type="scientific">Pedosphaera parvula (strain Ellin514)</name>
    <dbReference type="NCBI Taxonomy" id="320771"/>
    <lineage>
        <taxon>Bacteria</taxon>
        <taxon>Pseudomonadati</taxon>
        <taxon>Verrucomicrobiota</taxon>
        <taxon>Pedosphaerae</taxon>
        <taxon>Pedosphaerales</taxon>
        <taxon>Pedosphaeraceae</taxon>
        <taxon>Pedosphaera</taxon>
    </lineage>
</organism>
<dbReference type="EMBL" id="ABOX02000056">
    <property type="protein sequence ID" value="EEF57832.1"/>
    <property type="molecule type" value="Genomic_DNA"/>
</dbReference>